<sequence>MDGFGWDLQTFQCIETLNDHADAVMSVLCWDSFLLSGSLDSTIKVWAATESGNLEVVYLTSLEVVYFTGHATGQLFV</sequence>
<keyword evidence="1" id="KW-0853">WD repeat</keyword>
<dbReference type="Pfam" id="PF00400">
    <property type="entry name" value="WD40"/>
    <property type="match status" value="1"/>
</dbReference>
<keyword evidence="3" id="KW-1185">Reference proteome</keyword>
<dbReference type="Gene3D" id="2.130.10.10">
    <property type="entry name" value="YVTN repeat-like/Quinoprotein amine dehydrogenase"/>
    <property type="match status" value="1"/>
</dbReference>
<dbReference type="InterPro" id="IPR001680">
    <property type="entry name" value="WD40_rpt"/>
</dbReference>
<feature type="repeat" description="WD" evidence="1">
    <location>
        <begin position="17"/>
        <end position="56"/>
    </location>
</feature>
<dbReference type="SMART" id="SM00320">
    <property type="entry name" value="WD40"/>
    <property type="match status" value="1"/>
</dbReference>
<evidence type="ECO:0000313" key="2">
    <source>
        <dbReference type="EMBL" id="CAK9136931.1"/>
    </source>
</evidence>
<dbReference type="InterPro" id="IPR044715">
    <property type="entry name" value="WDR86-like"/>
</dbReference>
<dbReference type="InterPro" id="IPR015943">
    <property type="entry name" value="WD40/YVTN_repeat-like_dom_sf"/>
</dbReference>
<evidence type="ECO:0000313" key="3">
    <source>
        <dbReference type="Proteomes" id="UP001642360"/>
    </source>
</evidence>
<gene>
    <name evidence="2" type="ORF">ILEXP_LOCUS3940</name>
</gene>
<dbReference type="InterPro" id="IPR036322">
    <property type="entry name" value="WD40_repeat_dom_sf"/>
</dbReference>
<dbReference type="AlphaFoldDB" id="A0ABC8QXH1"/>
<proteinExistence type="predicted"/>
<name>A0ABC8QXH1_9AQUA</name>
<dbReference type="PANTHER" id="PTHR44489:SF1">
    <property type="entry name" value="ZINC FINGER CCCH DOMAIN-CONTAINING PROTEIN 63"/>
    <property type="match status" value="1"/>
</dbReference>
<organism evidence="2 3">
    <name type="scientific">Ilex paraguariensis</name>
    <name type="common">yerba mate</name>
    <dbReference type="NCBI Taxonomy" id="185542"/>
    <lineage>
        <taxon>Eukaryota</taxon>
        <taxon>Viridiplantae</taxon>
        <taxon>Streptophyta</taxon>
        <taxon>Embryophyta</taxon>
        <taxon>Tracheophyta</taxon>
        <taxon>Spermatophyta</taxon>
        <taxon>Magnoliopsida</taxon>
        <taxon>eudicotyledons</taxon>
        <taxon>Gunneridae</taxon>
        <taxon>Pentapetalae</taxon>
        <taxon>asterids</taxon>
        <taxon>campanulids</taxon>
        <taxon>Aquifoliales</taxon>
        <taxon>Aquifoliaceae</taxon>
        <taxon>Ilex</taxon>
    </lineage>
</organism>
<dbReference type="PROSITE" id="PS50082">
    <property type="entry name" value="WD_REPEATS_2"/>
    <property type="match status" value="1"/>
</dbReference>
<dbReference type="Proteomes" id="UP001642360">
    <property type="component" value="Unassembled WGS sequence"/>
</dbReference>
<evidence type="ECO:0000256" key="1">
    <source>
        <dbReference type="PROSITE-ProRule" id="PRU00221"/>
    </source>
</evidence>
<dbReference type="SUPFAM" id="SSF50978">
    <property type="entry name" value="WD40 repeat-like"/>
    <property type="match status" value="1"/>
</dbReference>
<dbReference type="PANTHER" id="PTHR44489">
    <property type="match status" value="1"/>
</dbReference>
<reference evidence="2 3" key="1">
    <citation type="submission" date="2024-02" db="EMBL/GenBank/DDBJ databases">
        <authorList>
            <person name="Vignale AGUSTIN F."/>
            <person name="Sosa J E."/>
            <person name="Modenutti C."/>
        </authorList>
    </citation>
    <scope>NUCLEOTIDE SEQUENCE [LARGE SCALE GENOMIC DNA]</scope>
</reference>
<dbReference type="EMBL" id="CAUOFW020000788">
    <property type="protein sequence ID" value="CAK9136931.1"/>
    <property type="molecule type" value="Genomic_DNA"/>
</dbReference>
<comment type="caution">
    <text evidence="2">The sequence shown here is derived from an EMBL/GenBank/DDBJ whole genome shotgun (WGS) entry which is preliminary data.</text>
</comment>
<accession>A0ABC8QXH1</accession>
<protein>
    <submittedName>
        <fullName evidence="2">Uncharacterized protein</fullName>
    </submittedName>
</protein>